<keyword evidence="2" id="KW-1185">Reference proteome</keyword>
<evidence type="ECO:0000313" key="2">
    <source>
        <dbReference type="Proteomes" id="UP000297011"/>
    </source>
</evidence>
<organism evidence="1 2">
    <name type="scientific">Enterococcus phage vB_EfaM_Ef2.3</name>
    <dbReference type="NCBI Taxonomy" id="2546634"/>
    <lineage>
        <taxon>Viruses</taxon>
        <taxon>Duplodnaviria</taxon>
        <taxon>Heunggongvirae</taxon>
        <taxon>Uroviricota</taxon>
        <taxon>Caudoviricetes</taxon>
        <taxon>Herelleviridae</taxon>
        <taxon>Brockvirinae</taxon>
        <taxon>Kochikohdavirus</taxon>
        <taxon>Kochikohdavirus Ef23</taxon>
    </lineage>
</organism>
<accession>A0A4D6DUS9</accession>
<dbReference type="EMBL" id="MK721192">
    <property type="protein sequence ID" value="QBZ70093.1"/>
    <property type="molecule type" value="Genomic_DNA"/>
</dbReference>
<protein>
    <submittedName>
        <fullName evidence="1">Terminase large subunit</fullName>
    </submittedName>
</protein>
<dbReference type="Proteomes" id="UP000297011">
    <property type="component" value="Segment"/>
</dbReference>
<evidence type="ECO:0000313" key="1">
    <source>
        <dbReference type="EMBL" id="QBZ70093.1"/>
    </source>
</evidence>
<name>A0A4D6DUS9_9CAUD</name>
<sequence length="30" mass="3265">MGVGSMLQFADTHSYDAVKCLYTFPKLIGA</sequence>
<reference evidence="1 2" key="1">
    <citation type="submission" date="2019-03" db="EMBL/GenBank/DDBJ databases">
        <title>Bacteriophages that Target Cytolytic Enterococcus faecalis Reduce Features of Ethanol-induced Liver Disease.</title>
        <authorList>
            <person name="Fouts D.E."/>
            <person name="Duan Y."/>
            <person name="White R.C."/>
            <person name="Nguyen K."/>
            <person name="Singh I."/>
            <person name="Schnabl B."/>
        </authorList>
    </citation>
    <scope>NUCLEOTIDE SEQUENCE [LARGE SCALE GENOMIC DNA]</scope>
</reference>
<proteinExistence type="predicted"/>